<keyword evidence="2" id="KW-1185">Reference proteome</keyword>
<name>A0AAD1X9Z8_EUPCR</name>
<dbReference type="EMBL" id="CAMPGE010009723">
    <property type="protein sequence ID" value="CAI2368589.1"/>
    <property type="molecule type" value="Genomic_DNA"/>
</dbReference>
<accession>A0AAD1X9Z8</accession>
<dbReference type="Proteomes" id="UP001295684">
    <property type="component" value="Unassembled WGS sequence"/>
</dbReference>
<comment type="caution">
    <text evidence="1">The sequence shown here is derived from an EMBL/GenBank/DDBJ whole genome shotgun (WGS) entry which is preliminary data.</text>
</comment>
<protein>
    <submittedName>
        <fullName evidence="1">Uncharacterized protein</fullName>
    </submittedName>
</protein>
<evidence type="ECO:0000313" key="1">
    <source>
        <dbReference type="EMBL" id="CAI2368589.1"/>
    </source>
</evidence>
<sequence>MSLHCSVDRSKFASNEYQDPKFSEEIKGVRKSKKRFLVKSRSSKLTTRESRNKKTVRFALDPEDLIEQTNFSKRSLCNLKPKEFKILSLPLKTNKKNKNTIKRSQSHLLMQKDCGKFKNGNLALIKKNIPKFLKTKSNIQQIRQRIKNSQPSLINKFRAKYPINIIQNKSTININEKKVISTSSLKNFKFGCQNEKEEQNLSQLRESQTYDSRVSDCEVFLQKEFKPQVPCPYKHIWKGSSYKPPRNSTEVNSPRGAGKLTPEFYKALLRHGTSMRESTKEKSLLSMRASISPNEYSTQTSIERQSQKSYFQSYLHCPTFRKNKVDFLVNYSQQSERFVLRQAEVGSFCKKDSTSPM</sequence>
<proteinExistence type="predicted"/>
<gene>
    <name evidence="1" type="ORF">ECRASSUSDP1_LOCUS9883</name>
</gene>
<evidence type="ECO:0000313" key="2">
    <source>
        <dbReference type="Proteomes" id="UP001295684"/>
    </source>
</evidence>
<dbReference type="AlphaFoldDB" id="A0AAD1X9Z8"/>
<organism evidence="1 2">
    <name type="scientific">Euplotes crassus</name>
    <dbReference type="NCBI Taxonomy" id="5936"/>
    <lineage>
        <taxon>Eukaryota</taxon>
        <taxon>Sar</taxon>
        <taxon>Alveolata</taxon>
        <taxon>Ciliophora</taxon>
        <taxon>Intramacronucleata</taxon>
        <taxon>Spirotrichea</taxon>
        <taxon>Hypotrichia</taxon>
        <taxon>Euplotida</taxon>
        <taxon>Euplotidae</taxon>
        <taxon>Moneuplotes</taxon>
    </lineage>
</organism>
<reference evidence="1" key="1">
    <citation type="submission" date="2023-07" db="EMBL/GenBank/DDBJ databases">
        <authorList>
            <consortium name="AG Swart"/>
            <person name="Singh M."/>
            <person name="Singh A."/>
            <person name="Seah K."/>
            <person name="Emmerich C."/>
        </authorList>
    </citation>
    <scope>NUCLEOTIDE SEQUENCE</scope>
    <source>
        <strain evidence="1">DP1</strain>
    </source>
</reference>